<dbReference type="Pfam" id="PF13191">
    <property type="entry name" value="AAA_16"/>
    <property type="match status" value="1"/>
</dbReference>
<dbReference type="InterPro" id="IPR016032">
    <property type="entry name" value="Sig_transdc_resp-reg_C-effctor"/>
</dbReference>
<dbReference type="PRINTS" id="PR00038">
    <property type="entry name" value="HTHLUXR"/>
</dbReference>
<keyword evidence="2" id="KW-0067">ATP-binding</keyword>
<dbReference type="Gene3D" id="1.10.10.10">
    <property type="entry name" value="Winged helix-like DNA-binding domain superfamily/Winged helix DNA-binding domain"/>
    <property type="match status" value="1"/>
</dbReference>
<dbReference type="PROSITE" id="PS50043">
    <property type="entry name" value="HTH_LUXR_2"/>
    <property type="match status" value="1"/>
</dbReference>
<organism evidence="4 5">
    <name type="scientific">Catenulispora subtropica</name>
    <dbReference type="NCBI Taxonomy" id="450798"/>
    <lineage>
        <taxon>Bacteria</taxon>
        <taxon>Bacillati</taxon>
        <taxon>Actinomycetota</taxon>
        <taxon>Actinomycetes</taxon>
        <taxon>Catenulisporales</taxon>
        <taxon>Catenulisporaceae</taxon>
        <taxon>Catenulispora</taxon>
    </lineage>
</organism>
<dbReference type="PANTHER" id="PTHR16305:SF35">
    <property type="entry name" value="TRANSCRIPTIONAL ACTIVATOR DOMAIN"/>
    <property type="match status" value="1"/>
</dbReference>
<feature type="domain" description="HTH luxR-type" evidence="3">
    <location>
        <begin position="869"/>
        <end position="932"/>
    </location>
</feature>
<dbReference type="SMART" id="SM00421">
    <property type="entry name" value="HTH_LUXR"/>
    <property type="match status" value="1"/>
</dbReference>
<evidence type="ECO:0000313" key="4">
    <source>
        <dbReference type="EMBL" id="GAA1993121.1"/>
    </source>
</evidence>
<keyword evidence="5" id="KW-1185">Reference proteome</keyword>
<dbReference type="Proteomes" id="UP001499854">
    <property type="component" value="Unassembled WGS sequence"/>
</dbReference>
<dbReference type="InterPro" id="IPR036388">
    <property type="entry name" value="WH-like_DNA-bd_sf"/>
</dbReference>
<comment type="caution">
    <text evidence="4">The sequence shown here is derived from an EMBL/GenBank/DDBJ whole genome shotgun (WGS) entry which is preliminary data.</text>
</comment>
<dbReference type="InterPro" id="IPR000792">
    <property type="entry name" value="Tscrpt_reg_LuxR_C"/>
</dbReference>
<protein>
    <submittedName>
        <fullName evidence="4">AAA family ATPase</fullName>
    </submittedName>
</protein>
<dbReference type="InterPro" id="IPR041664">
    <property type="entry name" value="AAA_16"/>
</dbReference>
<evidence type="ECO:0000313" key="5">
    <source>
        <dbReference type="Proteomes" id="UP001499854"/>
    </source>
</evidence>
<dbReference type="SUPFAM" id="SSF48452">
    <property type="entry name" value="TPR-like"/>
    <property type="match status" value="1"/>
</dbReference>
<sequence>MERDAELEAIAGSVAAAGRGEGSVLVVEGPAGVGKSRILQESATAADLAGMRVLTARCSELEQAFAFGVVRQLFETALASADAREREVLLAGAAARTASVFEREASEEPPAGDFVVLHGLYWLVSNLCRRRDLALLIDDLQWCDTPSLRFLVFLSSRFDGLRLLVVAGRRSVRVGTDALADQILADPATVILRPKAFSASATAQFLSGSLTGPVDPLFASTCHRATAGNPLLLRELVRTLIAEGIAPDAAAAGRVLDLGSRAVGRLVALRMARVSASGVALAQAVAVLGDRIDLGTAAGASFLDGPQALESAAELERLEILSITKVGGVLSLEFVHPLVRAAVYESMDVVGSGTAHARAAKLLAASGAGVERIAAHLLHVPANASQEVVSLLRSAAAEAVRRGCPDGAYTYLRRALQEPPDDTSRLAVLEEAGRAAFLVDHQGSADLLQQVYDRTTDRGAAADLAILLGTAYLWLLEPDRGISVLSDALAHLPPDQEDRRRRLYAGLLDATWIAPVPESILRGVPALRELPAHDSIGGRLLDCAIACFDMAGGDPSATDRARLALADGSVVEEANGEGALLCGWLALLAADDDAAMVSMGNAVTNARQTGSIHSLAPAYTFQSLGWLWRGQLAEAEHDAREARRLAHLAGLDLNDLFGDAYLAAVLMEQGDLDEAEETLRSIGVTVTGHPVGPAYFALDAHARLRRLRGDNQGAVDAAATAGRAWAAFGFTNPAMGSWRSEAALALHALNRTGDAHEIAEEGLDLARRWGRPRALGRALRTSGLLYGNAEGLDLLSEAVAVLEDSSARLEHAYALADLGAALRRSGSGGAARHPLRQALELATHCGAAPLAAYARTELIASGARPRRVVQTGPHALTPSERRIAELAAQHATNRQIAQQLFVTPKTVELHLSSVFRKLGISTRTSLSAALAQ</sequence>
<dbReference type="InterPro" id="IPR011990">
    <property type="entry name" value="TPR-like_helical_dom_sf"/>
</dbReference>
<dbReference type="Gene3D" id="1.25.40.10">
    <property type="entry name" value="Tetratricopeptide repeat domain"/>
    <property type="match status" value="1"/>
</dbReference>
<evidence type="ECO:0000256" key="2">
    <source>
        <dbReference type="ARBA" id="ARBA00022840"/>
    </source>
</evidence>
<dbReference type="EMBL" id="BAAAQM010000049">
    <property type="protein sequence ID" value="GAA1993121.1"/>
    <property type="molecule type" value="Genomic_DNA"/>
</dbReference>
<reference evidence="5" key="1">
    <citation type="journal article" date="2019" name="Int. J. Syst. Evol. Microbiol.">
        <title>The Global Catalogue of Microorganisms (GCM) 10K type strain sequencing project: providing services to taxonomists for standard genome sequencing and annotation.</title>
        <authorList>
            <consortium name="The Broad Institute Genomics Platform"/>
            <consortium name="The Broad Institute Genome Sequencing Center for Infectious Disease"/>
            <person name="Wu L."/>
            <person name="Ma J."/>
        </authorList>
    </citation>
    <scope>NUCLEOTIDE SEQUENCE [LARGE SCALE GENOMIC DNA]</scope>
    <source>
        <strain evidence="5">JCM 16013</strain>
    </source>
</reference>
<gene>
    <name evidence="4" type="ORF">GCM10009838_66370</name>
</gene>
<dbReference type="SUPFAM" id="SSF52540">
    <property type="entry name" value="P-loop containing nucleoside triphosphate hydrolases"/>
    <property type="match status" value="1"/>
</dbReference>
<evidence type="ECO:0000259" key="3">
    <source>
        <dbReference type="PROSITE" id="PS50043"/>
    </source>
</evidence>
<proteinExistence type="predicted"/>
<dbReference type="CDD" id="cd06170">
    <property type="entry name" value="LuxR_C_like"/>
    <property type="match status" value="1"/>
</dbReference>
<dbReference type="SUPFAM" id="SSF46894">
    <property type="entry name" value="C-terminal effector domain of the bipartite response regulators"/>
    <property type="match status" value="1"/>
</dbReference>
<evidence type="ECO:0000256" key="1">
    <source>
        <dbReference type="ARBA" id="ARBA00022741"/>
    </source>
</evidence>
<accession>A0ABP5E821</accession>
<name>A0ABP5E821_9ACTN</name>
<keyword evidence="1" id="KW-0547">Nucleotide-binding</keyword>
<dbReference type="InterPro" id="IPR027417">
    <property type="entry name" value="P-loop_NTPase"/>
</dbReference>
<dbReference type="PANTHER" id="PTHR16305">
    <property type="entry name" value="TESTICULAR SOLUBLE ADENYLYL CYCLASE"/>
    <property type="match status" value="1"/>
</dbReference>
<dbReference type="Pfam" id="PF00196">
    <property type="entry name" value="GerE"/>
    <property type="match status" value="1"/>
</dbReference>